<protein>
    <submittedName>
        <fullName evidence="5">Putative RNA-binding protein 19</fullName>
    </submittedName>
</protein>
<feature type="domain" description="RRM" evidence="4">
    <location>
        <begin position="567"/>
        <end position="651"/>
    </location>
</feature>
<dbReference type="AlphaFoldDB" id="A0A226D1K5"/>
<keyword evidence="1 2" id="KW-0694">RNA-binding</keyword>
<feature type="region of interest" description="Disordered" evidence="3">
    <location>
        <begin position="724"/>
        <end position="771"/>
    </location>
</feature>
<dbReference type="SUPFAM" id="SSF54928">
    <property type="entry name" value="RNA-binding domain, RBD"/>
    <property type="match status" value="4"/>
</dbReference>
<evidence type="ECO:0000256" key="3">
    <source>
        <dbReference type="SAM" id="MobiDB-lite"/>
    </source>
</evidence>
<feature type="compositionally biased region" description="Basic and acidic residues" evidence="3">
    <location>
        <begin position="208"/>
        <end position="229"/>
    </location>
</feature>
<dbReference type="Proteomes" id="UP000198287">
    <property type="component" value="Unassembled WGS sequence"/>
</dbReference>
<feature type="region of interest" description="Disordered" evidence="3">
    <location>
        <begin position="104"/>
        <end position="134"/>
    </location>
</feature>
<dbReference type="OrthoDB" id="439639at2759"/>
<dbReference type="GO" id="GO:0003723">
    <property type="term" value="F:RNA binding"/>
    <property type="evidence" value="ECO:0007669"/>
    <property type="project" value="UniProtKB-UniRule"/>
</dbReference>
<proteinExistence type="predicted"/>
<dbReference type="OMA" id="GPITEIH"/>
<feature type="domain" description="RRM" evidence="4">
    <location>
        <begin position="635"/>
        <end position="715"/>
    </location>
</feature>
<evidence type="ECO:0000259" key="4">
    <source>
        <dbReference type="PROSITE" id="PS50102"/>
    </source>
</evidence>
<organism evidence="5 6">
    <name type="scientific">Folsomia candida</name>
    <name type="common">Springtail</name>
    <dbReference type="NCBI Taxonomy" id="158441"/>
    <lineage>
        <taxon>Eukaryota</taxon>
        <taxon>Metazoa</taxon>
        <taxon>Ecdysozoa</taxon>
        <taxon>Arthropoda</taxon>
        <taxon>Hexapoda</taxon>
        <taxon>Collembola</taxon>
        <taxon>Entomobryomorpha</taxon>
        <taxon>Isotomoidea</taxon>
        <taxon>Isotomidae</taxon>
        <taxon>Proisotominae</taxon>
        <taxon>Folsomia</taxon>
    </lineage>
</organism>
<dbReference type="STRING" id="158441.A0A226D1K5"/>
<dbReference type="SMART" id="SM00360">
    <property type="entry name" value="RRM"/>
    <property type="match status" value="4"/>
</dbReference>
<feature type="domain" description="RRM" evidence="4">
    <location>
        <begin position="46"/>
        <end position="124"/>
    </location>
</feature>
<evidence type="ECO:0000313" key="6">
    <source>
        <dbReference type="Proteomes" id="UP000198287"/>
    </source>
</evidence>
<dbReference type="Gene3D" id="3.30.70.330">
    <property type="match status" value="5"/>
</dbReference>
<feature type="region of interest" description="Disordered" evidence="3">
    <location>
        <begin position="207"/>
        <end position="229"/>
    </location>
</feature>
<dbReference type="EMBL" id="LNIX01000045">
    <property type="protein sequence ID" value="OXA38521.1"/>
    <property type="molecule type" value="Genomic_DNA"/>
</dbReference>
<feature type="compositionally biased region" description="Basic and acidic residues" evidence="3">
    <location>
        <begin position="104"/>
        <end position="116"/>
    </location>
</feature>
<keyword evidence="6" id="KW-1185">Reference proteome</keyword>
<evidence type="ECO:0000313" key="5">
    <source>
        <dbReference type="EMBL" id="OXA38521.1"/>
    </source>
</evidence>
<sequence length="771" mass="85800">MQIFRNYVNLQHFMRDEMRLEEEDAGCRVARAAANVLIAMSSTKYTRLIVKNLPEGATEPKLRDLFASKGTVTDVQLKRFNDGKSRHFAFVGYRTEEEASAARDYFDNKKAEEPQPTKKKKKKEKDESDDDDANANATAANATAAAADDDDETAPKKIKRREEELYEKAQADPDFLEFLQVHNSKSQAKWGNDTVLDTLEKMVLTSGKKKDKEEIVDKKKSEGKPKTKKEEVKKAKALAKNRSILLGQQITVRTYVSRAGVVGAEMGERKGRWAGQAAELERSAEGVEESGRIFVLHLPVDRLTRQSKGFAFVSFLLPEQAAKAFEALDGTTFQGRMLHLLPSKSKDDDEAGGGGVGGSSYKREKEASSSHNWNSLFLGMNAVSAVVSEKYGVSREQLLLDNSDAKDEHSSSVAVRMALAETEIVSATQKFLEANGVCLDAFDASLGLKLERSTTTFLVKNLVANTTEDELRLLFEKSGVLGRVVLPPSGVTGEFKGMPLYLEWAPVNVFRVASDGSKISVRREEVVEEKTQPTADKKTTKLAERELPNYDDDDEPFDENMVPEPETTVFVKNLNFSTGETELKKHFASVGRIFAVTVARRKDPKSPDQLLSQGFGFVQSENAAANAKTTDRKCSKILVRNVPFQANEAEITDLFKVFGKLKAVRMPRKATGESQHRGFAFIDFFVEANAKTAFDTLSKSTHVYGRRLVLEWAEGDASLEELRNKVARQQATSSSSSHHKDNSTKKQLRRYFEKEEGTKSGRGDEEKGDDD</sequence>
<evidence type="ECO:0000256" key="1">
    <source>
        <dbReference type="ARBA" id="ARBA00022884"/>
    </source>
</evidence>
<feature type="region of interest" description="Disordered" evidence="3">
    <location>
        <begin position="344"/>
        <end position="364"/>
    </location>
</feature>
<dbReference type="InterPro" id="IPR012677">
    <property type="entry name" value="Nucleotide-bd_a/b_plait_sf"/>
</dbReference>
<dbReference type="InterPro" id="IPR035979">
    <property type="entry name" value="RBD_domain_sf"/>
</dbReference>
<reference evidence="5 6" key="1">
    <citation type="submission" date="2015-12" db="EMBL/GenBank/DDBJ databases">
        <title>The genome of Folsomia candida.</title>
        <authorList>
            <person name="Faddeeva A."/>
            <person name="Derks M.F."/>
            <person name="Anvar Y."/>
            <person name="Smit S."/>
            <person name="Van Straalen N."/>
            <person name="Roelofs D."/>
        </authorList>
    </citation>
    <scope>NUCLEOTIDE SEQUENCE [LARGE SCALE GENOMIC DNA]</scope>
    <source>
        <strain evidence="5 6">VU population</strain>
        <tissue evidence="5">Whole body</tissue>
    </source>
</reference>
<feature type="domain" description="RRM" evidence="4">
    <location>
        <begin position="279"/>
        <end position="345"/>
    </location>
</feature>
<dbReference type="PROSITE" id="PS50102">
    <property type="entry name" value="RRM"/>
    <property type="match status" value="4"/>
</dbReference>
<name>A0A226D1K5_FOLCA</name>
<comment type="caution">
    <text evidence="5">The sequence shown here is derived from an EMBL/GenBank/DDBJ whole genome shotgun (WGS) entry which is preliminary data.</text>
</comment>
<gene>
    <name evidence="5" type="ORF">Fcan01_26674</name>
</gene>
<dbReference type="Pfam" id="PF00076">
    <property type="entry name" value="RRM_1"/>
    <property type="match status" value="4"/>
</dbReference>
<dbReference type="InterPro" id="IPR000504">
    <property type="entry name" value="RRM_dom"/>
</dbReference>
<feature type="compositionally biased region" description="Basic and acidic residues" evidence="3">
    <location>
        <begin position="738"/>
        <end position="765"/>
    </location>
</feature>
<accession>A0A226D1K5</accession>
<evidence type="ECO:0000256" key="2">
    <source>
        <dbReference type="PROSITE-ProRule" id="PRU00176"/>
    </source>
</evidence>
<dbReference type="PANTHER" id="PTHR10352">
    <property type="entry name" value="EUKARYOTIC TRANSLATION INITIATION FACTOR 3 SUBUNIT G"/>
    <property type="match status" value="1"/>
</dbReference>